<dbReference type="InterPro" id="IPR005677">
    <property type="entry name" value="Fum_hydII"/>
</dbReference>
<dbReference type="FunFam" id="1.10.40.30:FF:000002">
    <property type="entry name" value="Fumarate hydratase class II"/>
    <property type="match status" value="1"/>
</dbReference>
<dbReference type="CDD" id="cd00071">
    <property type="entry name" value="GMPK"/>
    <property type="match status" value="1"/>
</dbReference>
<keyword evidence="6" id="KW-0472">Membrane</keyword>
<dbReference type="InterPro" id="IPR024083">
    <property type="entry name" value="Fumarase/histidase_N"/>
</dbReference>
<proteinExistence type="inferred from homology"/>
<evidence type="ECO:0000256" key="1">
    <source>
        <dbReference type="ARBA" id="ARBA00009084"/>
    </source>
</evidence>
<feature type="domain" description="Guanylate kinase-like" evidence="7">
    <location>
        <begin position="851"/>
        <end position="1030"/>
    </location>
</feature>
<dbReference type="Pfam" id="PF00206">
    <property type="entry name" value="Lyase_1"/>
    <property type="match status" value="1"/>
</dbReference>
<organism evidence="8 9">
    <name type="scientific">Globodera pallida</name>
    <name type="common">Potato cyst nematode worm</name>
    <name type="synonym">Heterodera pallida</name>
    <dbReference type="NCBI Taxonomy" id="36090"/>
    <lineage>
        <taxon>Eukaryota</taxon>
        <taxon>Metazoa</taxon>
        <taxon>Ecdysozoa</taxon>
        <taxon>Nematoda</taxon>
        <taxon>Chromadorea</taxon>
        <taxon>Rhabditida</taxon>
        <taxon>Tylenchina</taxon>
        <taxon>Tylenchomorpha</taxon>
        <taxon>Tylenchoidea</taxon>
        <taxon>Heteroderidae</taxon>
        <taxon>Heteroderinae</taxon>
        <taxon>Globodera</taxon>
    </lineage>
</organism>
<dbReference type="SUPFAM" id="SSF52540">
    <property type="entry name" value="P-loop containing nucleoside triphosphate hydrolases"/>
    <property type="match status" value="1"/>
</dbReference>
<sequence>MEDFLDQPLAEIGHHRRGRRRGGLGRERRAAAHRFLDRIDPGLAAIALEARHPVARDPFVDGDRAVIEGDAAAPLALPDDSGGDFDLGAAQHQRGAGAGQHRAVEHRAAFGKIADADRYLQRLGLDRGRQEQVLARRALPRSGVEQTPAQVVNAAQNSCLAGRLRGGGWNRGGPRGRSRPDSATGGSSIERTPVDHSYRNRFDRRDRSPRRRLLGGADQRSIENFPFGEMERMPLGIVHAQAIVKQAAARVNRKHGMDAKIADAIEAAAQEIVAGDLDDQFPLVIWQTGSGTQTNMNVNEVIAGRANFVLAGTKGGKSPVHPNDHVNMSQSSNDSFPTALHVAAVIATYKTLIPALDQLTASLTAKAEAWDHIIKIGRTHTQDATPLTLGQEFGGYAAQLISCKARIEGALNGNLRKLAIGGTAVGTGLNAPEGWAEDMSAAITDIAGTQFEPAPNKFEQLAAKDGLVFFSGALNTLAVALNKIANDIRFLGSGPRSGLGELSLPANEPGSSIMPGKVNPTQCESLTMVAAQVIGNNQAVTVGGMQGHFELNVFMPLIGANVLRSISLLSIGMTSFAERCVDGIEANESQIKALVDRSLMLVTALAPAIGYDAAAKIAKNAHEKGLTLKESGLALGLVDEATFDQYVRPDDDDPGGSNVPQAVSLAAGWMLKQVQHERMGGMGDRCNRTAEVRAFRLQELPPLSIACSLVTTNDGATMIGDAIAGWIGNRIDRADGEGGALGALAGVLTWKAAKKIVPAAIRRHDRQAARRLHRQPHRPCRWQGRGEGGADRPRRRAAAHPDGADRLGAGGAFPGAALVLAADLPETARAIHQAPMPHSTETDPHGFKRRGVLFVLSSPSGAGKSTIARKLLAADEHLQMSVSVTTRPMRPGEVDGVDYHFVDLERFREIANNHEFLEWAHVFNHRYGTLRTTVEEILDSGRDVLFDIDWQGAQQLFQLAGGDVVRVFILPPSFVELRQRLVNRATDSIEVIDARMARAAAEVSHWDGYDYVLVNDDVDQCYRSVHTILNAERLKRSRQTGLIGFIRGLMKLLLGGFLGGLAMWFVGFIFWGTPLSLLALSKTDAATTAAVQAALAQHLGPIGGGAYPIPWPGTPQGTQLYGQGPTAMVLFNPSGFAMPDSAALIGGLVLAILCALAAGFALRMVAGGLDFVGRLKLVAIVARRAELGRGRRGARLGAAAAGGGGRLMYICALVIPVPEEHEDAYRAWARRGAAIFRAHGCLEITEAWEDFVPDGSVTDFRKAVAARPGEKIVLSWQVWPDKATLDAAEAAMHADGSLEVEGEIPFDAKRLILGCFREL</sequence>
<feature type="region of interest" description="Disordered" evidence="5">
    <location>
        <begin position="768"/>
        <end position="807"/>
    </location>
</feature>
<dbReference type="SUPFAM" id="SSF48557">
    <property type="entry name" value="L-aspartase-like"/>
    <property type="match status" value="1"/>
</dbReference>
<dbReference type="PROSITE" id="PS00856">
    <property type="entry name" value="GUANYLATE_KINASE_1"/>
    <property type="match status" value="1"/>
</dbReference>
<keyword evidence="4" id="KW-0456">Lyase</keyword>
<dbReference type="GO" id="GO:0006108">
    <property type="term" value="P:malate metabolic process"/>
    <property type="evidence" value="ECO:0007669"/>
    <property type="project" value="TreeGrafter"/>
</dbReference>
<dbReference type="InterPro" id="IPR000362">
    <property type="entry name" value="Fumarate_lyase_fam"/>
</dbReference>
<dbReference type="Pfam" id="PF07237">
    <property type="entry name" value="DUF1428"/>
    <property type="match status" value="1"/>
</dbReference>
<dbReference type="FunFam" id="1.10.275.10:FF:000001">
    <property type="entry name" value="Fumarate hydratase, mitochondrial"/>
    <property type="match status" value="1"/>
</dbReference>
<dbReference type="SUPFAM" id="SSF54909">
    <property type="entry name" value="Dimeric alpha+beta barrel"/>
    <property type="match status" value="1"/>
</dbReference>
<dbReference type="Gene3D" id="1.10.40.30">
    <property type="entry name" value="Fumarase/aspartase (C-terminal domain)"/>
    <property type="match status" value="1"/>
</dbReference>
<dbReference type="GO" id="GO:0004333">
    <property type="term" value="F:fumarate hydratase activity"/>
    <property type="evidence" value="ECO:0007669"/>
    <property type="project" value="InterPro"/>
</dbReference>
<dbReference type="HAMAP" id="MF_00743">
    <property type="entry name" value="FumaraseC"/>
    <property type="match status" value="1"/>
</dbReference>
<feature type="compositionally biased region" description="Basic residues" evidence="5">
    <location>
        <begin position="768"/>
        <end position="780"/>
    </location>
</feature>
<dbReference type="GO" id="GO:0006106">
    <property type="term" value="P:fumarate metabolic process"/>
    <property type="evidence" value="ECO:0007669"/>
    <property type="project" value="InterPro"/>
</dbReference>
<dbReference type="GO" id="GO:0006099">
    <property type="term" value="P:tricarboxylic acid cycle"/>
    <property type="evidence" value="ECO:0007669"/>
    <property type="project" value="UniProtKB-UniPathway"/>
</dbReference>
<dbReference type="PROSITE" id="PS00163">
    <property type="entry name" value="FUMARATE_LYASES"/>
    <property type="match status" value="1"/>
</dbReference>
<dbReference type="CDD" id="cd01362">
    <property type="entry name" value="Fumarase_classII"/>
    <property type="match status" value="1"/>
</dbReference>
<dbReference type="FunFam" id="3.30.63.10:FF:000002">
    <property type="entry name" value="Guanylate kinase 1"/>
    <property type="match status" value="1"/>
</dbReference>
<reference evidence="9" key="2">
    <citation type="submission" date="2016-06" db="UniProtKB">
        <authorList>
            <consortium name="WormBaseParasite"/>
        </authorList>
    </citation>
    <scope>IDENTIFICATION</scope>
</reference>
<dbReference type="PRINTS" id="PR00149">
    <property type="entry name" value="FUMRATELYASE"/>
</dbReference>
<keyword evidence="6" id="KW-0812">Transmembrane</keyword>
<dbReference type="Gene3D" id="3.30.63.10">
    <property type="entry name" value="Guanylate Kinase phosphate binding domain"/>
    <property type="match status" value="1"/>
</dbReference>
<feature type="compositionally biased region" description="Gly residues" evidence="5">
    <location>
        <begin position="164"/>
        <end position="175"/>
    </location>
</feature>
<dbReference type="InterPro" id="IPR009874">
    <property type="entry name" value="DUF1428"/>
</dbReference>
<dbReference type="InterPro" id="IPR011008">
    <property type="entry name" value="Dimeric_a/b-barrel"/>
</dbReference>
<dbReference type="UniPathway" id="UPA00223">
    <property type="reaction ID" value="UER01007"/>
</dbReference>
<comment type="similarity">
    <text evidence="1">Belongs to the class-II fumarase/aspartase family. Fumarase subfamily.</text>
</comment>
<feature type="transmembrane region" description="Helical" evidence="6">
    <location>
        <begin position="1142"/>
        <end position="1166"/>
    </location>
</feature>
<dbReference type="SMART" id="SM00072">
    <property type="entry name" value="GuKc"/>
    <property type="match status" value="1"/>
</dbReference>
<dbReference type="Pfam" id="PF10415">
    <property type="entry name" value="FumaraseC_C"/>
    <property type="match status" value="1"/>
</dbReference>
<dbReference type="InterPro" id="IPR008145">
    <property type="entry name" value="GK/Ca_channel_bsu"/>
</dbReference>
<feature type="region of interest" description="Disordered" evidence="5">
    <location>
        <begin position="163"/>
        <end position="217"/>
    </location>
</feature>
<evidence type="ECO:0000256" key="3">
    <source>
        <dbReference type="ARBA" id="ARBA00022840"/>
    </source>
</evidence>
<evidence type="ECO:0000256" key="5">
    <source>
        <dbReference type="SAM" id="MobiDB-lite"/>
    </source>
</evidence>
<evidence type="ECO:0000313" key="8">
    <source>
        <dbReference type="Proteomes" id="UP000050741"/>
    </source>
</evidence>
<dbReference type="InterPro" id="IPR018951">
    <property type="entry name" value="Fumarase_C_C"/>
</dbReference>
<dbReference type="HAMAP" id="MF_00328">
    <property type="entry name" value="Guanylate_kinase"/>
    <property type="match status" value="1"/>
</dbReference>
<dbReference type="PANTHER" id="PTHR11444">
    <property type="entry name" value="ASPARTATEAMMONIA/ARGININOSUCCINATE/ADENYLOSUCCINATE LYASE"/>
    <property type="match status" value="1"/>
</dbReference>
<dbReference type="Gene3D" id="3.30.70.100">
    <property type="match status" value="1"/>
</dbReference>
<reference evidence="8" key="1">
    <citation type="submission" date="2014-05" db="EMBL/GenBank/DDBJ databases">
        <title>The genome and life-stage specific transcriptomes of Globodera pallida elucidate key aspects of plant parasitism by a cyst nematode.</title>
        <authorList>
            <person name="Cotton J.A."/>
            <person name="Lilley C.J."/>
            <person name="Jones L.M."/>
            <person name="Kikuchi T."/>
            <person name="Reid A.J."/>
            <person name="Thorpe P."/>
            <person name="Tsai I.J."/>
            <person name="Beasley H."/>
            <person name="Blok V."/>
            <person name="Cock P.J.A."/>
            <person name="Van den Akker S.E."/>
            <person name="Holroyd N."/>
            <person name="Hunt M."/>
            <person name="Mantelin S."/>
            <person name="Naghra H."/>
            <person name="Pain A."/>
            <person name="Palomares-Rius J.E."/>
            <person name="Zarowiecki M."/>
            <person name="Berriman M."/>
            <person name="Jones J.T."/>
            <person name="Urwin P.E."/>
        </authorList>
    </citation>
    <scope>NUCLEOTIDE SEQUENCE [LARGE SCALE GENOMIC DNA]</scope>
    <source>
        <strain evidence="8">Lindley</strain>
    </source>
</reference>
<dbReference type="PROSITE" id="PS50052">
    <property type="entry name" value="GUANYLATE_KINASE_2"/>
    <property type="match status" value="1"/>
</dbReference>
<evidence type="ECO:0000256" key="2">
    <source>
        <dbReference type="ARBA" id="ARBA00022741"/>
    </source>
</evidence>
<keyword evidence="6" id="KW-1133">Transmembrane helix</keyword>
<dbReference type="GO" id="GO:0005524">
    <property type="term" value="F:ATP binding"/>
    <property type="evidence" value="ECO:0007669"/>
    <property type="project" value="UniProtKB-KW"/>
</dbReference>
<dbReference type="Gene3D" id="1.10.275.10">
    <property type="entry name" value="Fumarase/aspartase (N-terminal domain)"/>
    <property type="match status" value="1"/>
</dbReference>
<feature type="transmembrane region" description="Helical" evidence="6">
    <location>
        <begin position="1052"/>
        <end position="1071"/>
    </location>
</feature>
<feature type="compositionally biased region" description="Basic and acidic residues" evidence="5">
    <location>
        <begin position="192"/>
        <end position="206"/>
    </location>
</feature>
<dbReference type="NCBIfam" id="TIGR03263">
    <property type="entry name" value="guanyl_kin"/>
    <property type="match status" value="1"/>
</dbReference>
<keyword evidence="3" id="KW-0067">ATP-binding</keyword>
<dbReference type="WBParaSite" id="GPLIN_001191600">
    <property type="protein sequence ID" value="GPLIN_001191600"/>
    <property type="gene ID" value="GPLIN_001191600"/>
</dbReference>
<dbReference type="InterPro" id="IPR017665">
    <property type="entry name" value="Guanylate_kinase"/>
</dbReference>
<dbReference type="InterPro" id="IPR008948">
    <property type="entry name" value="L-Aspartase-like"/>
</dbReference>
<dbReference type="InterPro" id="IPR022761">
    <property type="entry name" value="Fumarate_lyase_N"/>
</dbReference>
<evidence type="ECO:0000256" key="4">
    <source>
        <dbReference type="ARBA" id="ARBA00023239"/>
    </source>
</evidence>
<feature type="compositionally biased region" description="Basic residues" evidence="5">
    <location>
        <begin position="14"/>
        <end position="23"/>
    </location>
</feature>
<keyword evidence="8" id="KW-1185">Reference proteome</keyword>
<evidence type="ECO:0000256" key="6">
    <source>
        <dbReference type="SAM" id="Phobius"/>
    </source>
</evidence>
<dbReference type="Gene3D" id="3.40.50.300">
    <property type="entry name" value="P-loop containing nucleotide triphosphate hydrolases"/>
    <property type="match status" value="1"/>
</dbReference>
<name>A0A183CGB1_GLOPA</name>
<evidence type="ECO:0000259" key="7">
    <source>
        <dbReference type="PROSITE" id="PS50052"/>
    </source>
</evidence>
<evidence type="ECO:0000313" key="9">
    <source>
        <dbReference type="WBParaSite" id="GPLIN_001191600"/>
    </source>
</evidence>
<feature type="region of interest" description="Disordered" evidence="5">
    <location>
        <begin position="1"/>
        <end position="26"/>
    </location>
</feature>
<dbReference type="PANTHER" id="PTHR11444:SF1">
    <property type="entry name" value="FUMARATE HYDRATASE, MITOCHONDRIAL"/>
    <property type="match status" value="1"/>
</dbReference>
<protein>
    <submittedName>
        <fullName evidence="9">Guanylate kinase-like domain-containing protein</fullName>
    </submittedName>
</protein>
<accession>A0A183CGB1</accession>
<dbReference type="FunFam" id="1.20.200.10:FF:000001">
    <property type="entry name" value="Fumarate hydratase, mitochondrial"/>
    <property type="match status" value="1"/>
</dbReference>
<keyword evidence="2" id="KW-0547">Nucleotide-binding</keyword>
<dbReference type="InterPro" id="IPR020557">
    <property type="entry name" value="Fumarate_lyase_CS"/>
</dbReference>
<dbReference type="GO" id="GO:0004385">
    <property type="term" value="F:GMP kinase activity"/>
    <property type="evidence" value="ECO:0007669"/>
    <property type="project" value="InterPro"/>
</dbReference>
<dbReference type="InterPro" id="IPR020590">
    <property type="entry name" value="Guanylate_kinase_CS"/>
</dbReference>
<dbReference type="GO" id="GO:0005739">
    <property type="term" value="C:mitochondrion"/>
    <property type="evidence" value="ECO:0007669"/>
    <property type="project" value="TreeGrafter"/>
</dbReference>
<dbReference type="InterPro" id="IPR008144">
    <property type="entry name" value="Guanylate_kin-like_dom"/>
</dbReference>
<dbReference type="Gene3D" id="1.20.200.10">
    <property type="entry name" value="Fumarase/aspartase (Central domain)"/>
    <property type="match status" value="1"/>
</dbReference>
<dbReference type="InterPro" id="IPR027417">
    <property type="entry name" value="P-loop_NTPase"/>
</dbReference>
<dbReference type="Pfam" id="PF00625">
    <property type="entry name" value="Guanylate_kin"/>
    <property type="match status" value="1"/>
</dbReference>
<dbReference type="GO" id="GO:0034330">
    <property type="term" value="P:cell junction organization"/>
    <property type="evidence" value="ECO:0007669"/>
    <property type="project" value="UniProtKB-ARBA"/>
</dbReference>
<dbReference type="Proteomes" id="UP000050741">
    <property type="component" value="Unassembled WGS sequence"/>
</dbReference>